<name>A0A9J6BYR6_POLVA</name>
<accession>A0A9J6BYR6</accession>
<feature type="compositionally biased region" description="Low complexity" evidence="1">
    <location>
        <begin position="64"/>
        <end position="74"/>
    </location>
</feature>
<evidence type="ECO:0000313" key="2">
    <source>
        <dbReference type="EMBL" id="KAG5674824.1"/>
    </source>
</evidence>
<keyword evidence="3" id="KW-1185">Reference proteome</keyword>
<feature type="region of interest" description="Disordered" evidence="1">
    <location>
        <begin position="61"/>
        <end position="80"/>
    </location>
</feature>
<protein>
    <submittedName>
        <fullName evidence="2">Uncharacterized protein</fullName>
    </submittedName>
</protein>
<comment type="caution">
    <text evidence="2">The sequence shown here is derived from an EMBL/GenBank/DDBJ whole genome shotgun (WGS) entry which is preliminary data.</text>
</comment>
<proteinExistence type="predicted"/>
<dbReference type="Proteomes" id="UP001107558">
    <property type="component" value="Chromosome 2"/>
</dbReference>
<dbReference type="EMBL" id="JADBJN010000002">
    <property type="protein sequence ID" value="KAG5674824.1"/>
    <property type="molecule type" value="Genomic_DNA"/>
</dbReference>
<organism evidence="2 3">
    <name type="scientific">Polypedilum vanderplanki</name>
    <name type="common">Sleeping chironomid midge</name>
    <dbReference type="NCBI Taxonomy" id="319348"/>
    <lineage>
        <taxon>Eukaryota</taxon>
        <taxon>Metazoa</taxon>
        <taxon>Ecdysozoa</taxon>
        <taxon>Arthropoda</taxon>
        <taxon>Hexapoda</taxon>
        <taxon>Insecta</taxon>
        <taxon>Pterygota</taxon>
        <taxon>Neoptera</taxon>
        <taxon>Endopterygota</taxon>
        <taxon>Diptera</taxon>
        <taxon>Nematocera</taxon>
        <taxon>Chironomoidea</taxon>
        <taxon>Chironomidae</taxon>
        <taxon>Chironominae</taxon>
        <taxon>Polypedilum</taxon>
        <taxon>Polypedilum</taxon>
    </lineage>
</organism>
<gene>
    <name evidence="2" type="ORF">PVAND_004771</name>
</gene>
<dbReference type="AlphaFoldDB" id="A0A9J6BYR6"/>
<reference evidence="2" key="1">
    <citation type="submission" date="2021-03" db="EMBL/GenBank/DDBJ databases">
        <title>Chromosome level genome of the anhydrobiotic midge Polypedilum vanderplanki.</title>
        <authorList>
            <person name="Yoshida Y."/>
            <person name="Kikawada T."/>
            <person name="Gusev O."/>
        </authorList>
    </citation>
    <scope>NUCLEOTIDE SEQUENCE</scope>
    <source>
        <strain evidence="2">NIAS01</strain>
        <tissue evidence="2">Whole body or cell culture</tissue>
    </source>
</reference>
<feature type="region of interest" description="Disordered" evidence="1">
    <location>
        <begin position="103"/>
        <end position="133"/>
    </location>
</feature>
<sequence length="163" mass="19202">MQNSPCPNKNSTIASCCCDNRNKSNEVQVIKPECLVLNIKAAQQVCFNDSMKNQRPKTANNVMQSQNKQQHQQQNFRPKTVQPEIKVDFMTCDEYMKHINGKPKQENCCQKKKNRSKSPKKEPMKPKNAEEEKFLKEMEEDRWKTTYQTAFTWKTLRNDKLKK</sequence>
<feature type="compositionally biased region" description="Basic and acidic residues" evidence="1">
    <location>
        <begin position="119"/>
        <end position="133"/>
    </location>
</feature>
<evidence type="ECO:0000256" key="1">
    <source>
        <dbReference type="SAM" id="MobiDB-lite"/>
    </source>
</evidence>
<evidence type="ECO:0000313" key="3">
    <source>
        <dbReference type="Proteomes" id="UP001107558"/>
    </source>
</evidence>